<accession>A0A9K3KTI3</accession>
<dbReference type="EMBL" id="JAGRRH010000019">
    <property type="protein sequence ID" value="KAG7349625.1"/>
    <property type="molecule type" value="Genomic_DNA"/>
</dbReference>
<comment type="caution">
    <text evidence="2">The sequence shown here is derived from an EMBL/GenBank/DDBJ whole genome shotgun (WGS) entry which is preliminary data.</text>
</comment>
<evidence type="ECO:0000313" key="2">
    <source>
        <dbReference type="EMBL" id="KAG7349625.1"/>
    </source>
</evidence>
<protein>
    <submittedName>
        <fullName evidence="2">Uncharacterized protein</fullName>
    </submittedName>
</protein>
<reference evidence="2" key="1">
    <citation type="journal article" date="2021" name="Sci. Rep.">
        <title>Diploid genomic architecture of Nitzschia inconspicua, an elite biomass production diatom.</title>
        <authorList>
            <person name="Oliver A."/>
            <person name="Podell S."/>
            <person name="Pinowska A."/>
            <person name="Traller J.C."/>
            <person name="Smith S.R."/>
            <person name="McClure R."/>
            <person name="Beliaev A."/>
            <person name="Bohutskyi P."/>
            <person name="Hill E.A."/>
            <person name="Rabines A."/>
            <person name="Zheng H."/>
            <person name="Allen L.Z."/>
            <person name="Kuo A."/>
            <person name="Grigoriev I.V."/>
            <person name="Allen A.E."/>
            <person name="Hazlebeck D."/>
            <person name="Allen E.E."/>
        </authorList>
    </citation>
    <scope>NUCLEOTIDE SEQUENCE</scope>
    <source>
        <strain evidence="2">Hildebrandi</strain>
    </source>
</reference>
<organism evidence="2 3">
    <name type="scientific">Nitzschia inconspicua</name>
    <dbReference type="NCBI Taxonomy" id="303405"/>
    <lineage>
        <taxon>Eukaryota</taxon>
        <taxon>Sar</taxon>
        <taxon>Stramenopiles</taxon>
        <taxon>Ochrophyta</taxon>
        <taxon>Bacillariophyta</taxon>
        <taxon>Bacillariophyceae</taxon>
        <taxon>Bacillariophycidae</taxon>
        <taxon>Bacillariales</taxon>
        <taxon>Bacillariaceae</taxon>
        <taxon>Nitzschia</taxon>
    </lineage>
</organism>
<evidence type="ECO:0000256" key="1">
    <source>
        <dbReference type="SAM" id="SignalP"/>
    </source>
</evidence>
<dbReference type="AlphaFoldDB" id="A0A9K3KTI3"/>
<feature type="signal peptide" evidence="1">
    <location>
        <begin position="1"/>
        <end position="17"/>
    </location>
</feature>
<gene>
    <name evidence="2" type="ORF">IV203_012222</name>
</gene>
<keyword evidence="1" id="KW-0732">Signal</keyword>
<name>A0A9K3KTI3_9STRA</name>
<proteinExistence type="predicted"/>
<sequence>MKLSATILALSAASAMAFAPSSRHVQQSALAMGTPGMDLSGNSWKPDSEKMGSTDTGDYFPEGYNPEQEIAFTSGMMGSQAGLGGDNRGGPQLPGLENLGADAVVAGGITVDPNIPADMEFIPSSVPDGEIGFNVASTGTGGSYEIAVKSPCMTFEDYYAAFSKDSHPSLSVSPSTGRLDRRNGEPTPLQIHCNPNGQGGIFKGDLVINLPDDNSKICYKVTVNSM</sequence>
<reference evidence="2" key="2">
    <citation type="submission" date="2021-04" db="EMBL/GenBank/DDBJ databases">
        <authorList>
            <person name="Podell S."/>
        </authorList>
    </citation>
    <scope>NUCLEOTIDE SEQUENCE</scope>
    <source>
        <strain evidence="2">Hildebrandi</strain>
    </source>
</reference>
<keyword evidence="3" id="KW-1185">Reference proteome</keyword>
<dbReference type="OrthoDB" id="192655at2759"/>
<feature type="chain" id="PRO_5039919347" evidence="1">
    <location>
        <begin position="18"/>
        <end position="226"/>
    </location>
</feature>
<evidence type="ECO:0000313" key="3">
    <source>
        <dbReference type="Proteomes" id="UP000693970"/>
    </source>
</evidence>
<dbReference type="Proteomes" id="UP000693970">
    <property type="component" value="Unassembled WGS sequence"/>
</dbReference>